<dbReference type="AlphaFoldDB" id="A0A6A4XG11"/>
<name>A0A6A4XG11_AMPAM</name>
<dbReference type="SMART" id="SM00015">
    <property type="entry name" value="IQ"/>
    <property type="match status" value="3"/>
</dbReference>
<dbReference type="EMBL" id="VIIS01000082">
    <property type="protein sequence ID" value="KAF0313542.1"/>
    <property type="molecule type" value="Genomic_DNA"/>
</dbReference>
<dbReference type="GO" id="GO:0016459">
    <property type="term" value="C:myosin complex"/>
    <property type="evidence" value="ECO:0007669"/>
    <property type="project" value="UniProtKB-KW"/>
</dbReference>
<feature type="domain" description="Myosin motor" evidence="10">
    <location>
        <begin position="74"/>
        <end position="805"/>
    </location>
</feature>
<keyword evidence="13" id="KW-1185">Reference proteome</keyword>
<dbReference type="InterPro" id="IPR010926">
    <property type="entry name" value="Myosin_TH1"/>
</dbReference>
<dbReference type="InterPro" id="IPR036961">
    <property type="entry name" value="Kinesin_motor_dom_sf"/>
</dbReference>
<evidence type="ECO:0000256" key="9">
    <source>
        <dbReference type="SAM" id="MobiDB-lite"/>
    </source>
</evidence>
<feature type="compositionally biased region" description="Basic and acidic residues" evidence="9">
    <location>
        <begin position="40"/>
        <end position="57"/>
    </location>
</feature>
<evidence type="ECO:0000256" key="8">
    <source>
        <dbReference type="PROSITE-ProRule" id="PRU00782"/>
    </source>
</evidence>
<dbReference type="SMART" id="SM00242">
    <property type="entry name" value="MYSc"/>
    <property type="match status" value="1"/>
</dbReference>
<evidence type="ECO:0000259" key="10">
    <source>
        <dbReference type="PROSITE" id="PS51456"/>
    </source>
</evidence>
<dbReference type="PROSITE" id="PS51456">
    <property type="entry name" value="MYOSIN_MOTOR"/>
    <property type="match status" value="1"/>
</dbReference>
<comment type="caution">
    <text evidence="12">The sequence shown here is derived from an EMBL/GenBank/DDBJ whole genome shotgun (WGS) entry which is preliminary data.</text>
</comment>
<evidence type="ECO:0000256" key="2">
    <source>
        <dbReference type="ARBA" id="ARBA00022741"/>
    </source>
</evidence>
<dbReference type="GO" id="GO:0051015">
    <property type="term" value="F:actin filament binding"/>
    <property type="evidence" value="ECO:0007669"/>
    <property type="project" value="TreeGrafter"/>
</dbReference>
<dbReference type="PRINTS" id="PR00193">
    <property type="entry name" value="MYOSINHEAVY"/>
</dbReference>
<dbReference type="GO" id="GO:0000146">
    <property type="term" value="F:microfilament motor activity"/>
    <property type="evidence" value="ECO:0007669"/>
    <property type="project" value="TreeGrafter"/>
</dbReference>
<dbReference type="FunFam" id="1.20.58.530:FF:000004">
    <property type="entry name" value="Unconventional myosin ID"/>
    <property type="match status" value="1"/>
</dbReference>
<evidence type="ECO:0000256" key="3">
    <source>
        <dbReference type="ARBA" id="ARBA00022840"/>
    </source>
</evidence>
<keyword evidence="4" id="KW-0446">Lipid-binding</keyword>
<dbReference type="Gene3D" id="1.20.120.720">
    <property type="entry name" value="Myosin VI head, motor domain, U50 subdomain"/>
    <property type="match status" value="1"/>
</dbReference>
<dbReference type="Gene3D" id="1.20.58.530">
    <property type="match status" value="1"/>
</dbReference>
<dbReference type="PROSITE" id="PS50096">
    <property type="entry name" value="IQ"/>
    <property type="match status" value="1"/>
</dbReference>
<dbReference type="GO" id="GO:0005524">
    <property type="term" value="F:ATP binding"/>
    <property type="evidence" value="ECO:0007669"/>
    <property type="project" value="UniProtKB-UniRule"/>
</dbReference>
<dbReference type="GO" id="GO:0007015">
    <property type="term" value="P:actin filament organization"/>
    <property type="evidence" value="ECO:0007669"/>
    <property type="project" value="TreeGrafter"/>
</dbReference>
<dbReference type="SUPFAM" id="SSF52540">
    <property type="entry name" value="P-loop containing nucleoside triphosphate hydrolases"/>
    <property type="match status" value="2"/>
</dbReference>
<feature type="region of interest" description="Actin-binding" evidence="8">
    <location>
        <begin position="682"/>
        <end position="704"/>
    </location>
</feature>
<dbReference type="GO" id="GO:0005902">
    <property type="term" value="C:microvillus"/>
    <property type="evidence" value="ECO:0007669"/>
    <property type="project" value="TreeGrafter"/>
</dbReference>
<dbReference type="Gene3D" id="1.10.10.820">
    <property type="match status" value="1"/>
</dbReference>
<keyword evidence="5 8" id="KW-0518">Myosin</keyword>
<dbReference type="PROSITE" id="PS51757">
    <property type="entry name" value="TH1"/>
    <property type="match status" value="1"/>
</dbReference>
<dbReference type="OrthoDB" id="10055605at2759"/>
<evidence type="ECO:0000256" key="4">
    <source>
        <dbReference type="ARBA" id="ARBA00023121"/>
    </source>
</evidence>
<feature type="binding site" evidence="8">
    <location>
        <begin position="167"/>
        <end position="174"/>
    </location>
    <ligand>
        <name>ATP</name>
        <dbReference type="ChEBI" id="CHEBI:30616"/>
    </ligand>
</feature>
<feature type="domain" description="TH1" evidence="11">
    <location>
        <begin position="949"/>
        <end position="1152"/>
    </location>
</feature>
<dbReference type="GO" id="GO:0005737">
    <property type="term" value="C:cytoplasm"/>
    <property type="evidence" value="ECO:0007669"/>
    <property type="project" value="UniProtKB-ARBA"/>
</dbReference>
<dbReference type="InterPro" id="IPR036072">
    <property type="entry name" value="MYSc_Myo1"/>
</dbReference>
<dbReference type="GO" id="GO:0030048">
    <property type="term" value="P:actin filament-based movement"/>
    <property type="evidence" value="ECO:0007669"/>
    <property type="project" value="TreeGrafter"/>
</dbReference>
<dbReference type="PANTHER" id="PTHR13140">
    <property type="entry name" value="MYOSIN"/>
    <property type="match status" value="1"/>
</dbReference>
<gene>
    <name evidence="12" type="primary">Myo1b_1</name>
    <name evidence="12" type="ORF">FJT64_015917</name>
</gene>
<dbReference type="GO" id="GO:0006897">
    <property type="term" value="P:endocytosis"/>
    <property type="evidence" value="ECO:0007669"/>
    <property type="project" value="TreeGrafter"/>
</dbReference>
<sequence>MASGGPGPPLGERLGPRSCSGERLGPRSCSGDRLAPRSCSGDRDRDRDRDRERERAGTRSAPAPGRPLTLEREVGVWDTVLLEPLTEQAFIANLHQRYKHDQIYTYISQVLVSVNPYKKLPLYSSDVIRAYRSCSRFELPPHVYAVAEEAYRAVREHNSDQCVVISGESGAGKTEASKLIMQYVAAVSGRAKEVNAIKGQLLQSNPVLEAFGNAKTHRNDNSSRFGKYMDLEFDFKGDPIGGLITNSDLLEKSRVTAQQPCERNFHIFYQLLTGADIQLLKSLKLQRNVENYDILKQGRPLQYETLDDKRDFQVTRRAMDILGLTPDEQQAILRVIASVLKLGNVTFSPVNNIDGSEGCVVDNEYEVLGTSDLLLVSFETLRSALTRRLVTALASDCGSSVACSPVTLPSSAAIYTDLQDACELLHTDTASLQASLTSHTLDGRLDAVTVELSAAEACSARDVLARALYSRLFAWIVMRINETIKPKKHAKRKVLGVLDIYGFEVFERNGFEQFCINFCNEKLQQIFIQLVLREEQEEYVREGIEWTPVDYFNNAVICDLIEKTNQGILSMLDDECLKPGHGSDEGFLSRLNAACSNHPHFSVISDNSSPAHCFRLKHYAGDVTYDVTDFVKKNVDALSRDLSLVMYRCDLPLMKALFPEGNPKRVTLRRGTSASAQFKISLGALMKSLAAKQPHYVRCVKPNDTKVANEFDSDLVRHQVRYLNLLETVRVKRVGFAFRQSYESFLARYKMLSLHTWPSWCGLAAEGVTYLLRDLPISMAEYAFGRTKLFIRSPETVYELEEYRRDRLEELATLIQKTWRGWRQHRLFEAMRKSQIIIASNWRTWKAKEELRAMKQRRRTEWAARLVQRAYRGWKRRRFLLRLAHHLPSESPLCREWPRAPPPCQHASALLYKLYHKWRCHKYRMRFDQTSRNRMREKVTSSIIFKGRKASYPKSLNKHFRGDYVKLRKNMFWKKYVNLNWDDRHVVFAAVVNKVNRSNGQFVPVLFVLSTSSMLILDQRTMQIKYRIPAPEIYRISLSPFLDDIAVFHVRAHSPTRETTVEEPNLPGCLMGGGDSGSKHRKGDLVFQTGHVIEIVTKLFLVIQNATGKPPDINIDTEFEANFGQSDVVFSFKASGHPDMPPGQIRIIRRAN</sequence>
<feature type="region of interest" description="Disordered" evidence="9">
    <location>
        <begin position="1"/>
        <end position="67"/>
    </location>
</feature>
<keyword evidence="2 8" id="KW-0547">Nucleotide-binding</keyword>
<evidence type="ECO:0000256" key="5">
    <source>
        <dbReference type="ARBA" id="ARBA00023123"/>
    </source>
</evidence>
<evidence type="ECO:0000256" key="7">
    <source>
        <dbReference type="ARBA" id="ARBA00023203"/>
    </source>
</evidence>
<evidence type="ECO:0000313" key="13">
    <source>
        <dbReference type="Proteomes" id="UP000440578"/>
    </source>
</evidence>
<evidence type="ECO:0000313" key="12">
    <source>
        <dbReference type="EMBL" id="KAF0313542.1"/>
    </source>
</evidence>
<keyword evidence="3 8" id="KW-0067">ATP-binding</keyword>
<dbReference type="Gene3D" id="1.20.5.190">
    <property type="match status" value="1"/>
</dbReference>
<dbReference type="CDD" id="cd01378">
    <property type="entry name" value="MYSc_Myo1"/>
    <property type="match status" value="1"/>
</dbReference>
<dbReference type="Pfam" id="PF00063">
    <property type="entry name" value="Myosin_head"/>
    <property type="match status" value="2"/>
</dbReference>
<dbReference type="GO" id="GO:0005546">
    <property type="term" value="F:phosphatidylinositol-4,5-bisphosphate binding"/>
    <property type="evidence" value="ECO:0007669"/>
    <property type="project" value="UniProtKB-ARBA"/>
</dbReference>
<dbReference type="GO" id="GO:0009888">
    <property type="term" value="P:tissue development"/>
    <property type="evidence" value="ECO:0007669"/>
    <property type="project" value="UniProtKB-ARBA"/>
</dbReference>
<dbReference type="InterPro" id="IPR000048">
    <property type="entry name" value="IQ_motif_EF-hand-BS"/>
</dbReference>
<proteinExistence type="inferred from homology"/>
<reference evidence="12 13" key="1">
    <citation type="submission" date="2019-07" db="EMBL/GenBank/DDBJ databases">
        <title>Draft genome assembly of a fouling barnacle, Amphibalanus amphitrite (Darwin, 1854): The first reference genome for Thecostraca.</title>
        <authorList>
            <person name="Kim W."/>
        </authorList>
    </citation>
    <scope>NUCLEOTIDE SEQUENCE [LARGE SCALE GENOMIC DNA]</scope>
    <source>
        <strain evidence="12">SNU_AA5</strain>
        <tissue evidence="12">Soma without cirri and trophi</tissue>
    </source>
</reference>
<dbReference type="GO" id="GO:0007368">
    <property type="term" value="P:determination of left/right symmetry"/>
    <property type="evidence" value="ECO:0007669"/>
    <property type="project" value="UniProtKB-ARBA"/>
</dbReference>
<keyword evidence="7 8" id="KW-0009">Actin-binding</keyword>
<dbReference type="Gene3D" id="6.20.240.20">
    <property type="match status" value="1"/>
</dbReference>
<dbReference type="Pfam" id="PF06017">
    <property type="entry name" value="Myosin_TH1"/>
    <property type="match status" value="1"/>
</dbReference>
<dbReference type="FunFam" id="1.10.10.820:FF:000001">
    <property type="entry name" value="Myosin heavy chain"/>
    <property type="match status" value="1"/>
</dbReference>
<dbReference type="InterPro" id="IPR027417">
    <property type="entry name" value="P-loop_NTPase"/>
</dbReference>
<dbReference type="Proteomes" id="UP000440578">
    <property type="component" value="Unassembled WGS sequence"/>
</dbReference>
<comment type="similarity">
    <text evidence="1 8">Belongs to the TRAFAC class myosin-kinesin ATPase superfamily. Myosin family.</text>
</comment>
<keyword evidence="6 8" id="KW-0505">Motor protein</keyword>
<organism evidence="12 13">
    <name type="scientific">Amphibalanus amphitrite</name>
    <name type="common">Striped barnacle</name>
    <name type="synonym">Balanus amphitrite</name>
    <dbReference type="NCBI Taxonomy" id="1232801"/>
    <lineage>
        <taxon>Eukaryota</taxon>
        <taxon>Metazoa</taxon>
        <taxon>Ecdysozoa</taxon>
        <taxon>Arthropoda</taxon>
        <taxon>Crustacea</taxon>
        <taxon>Multicrustacea</taxon>
        <taxon>Cirripedia</taxon>
        <taxon>Thoracica</taxon>
        <taxon>Thoracicalcarea</taxon>
        <taxon>Balanomorpha</taxon>
        <taxon>Balanoidea</taxon>
        <taxon>Balanidae</taxon>
        <taxon>Amphibalaninae</taxon>
        <taxon>Amphibalanus</taxon>
    </lineage>
</organism>
<dbReference type="PANTHER" id="PTHR13140:SF802">
    <property type="entry name" value="UNCONVENTIONAL MYOSIN-IB ISOFORM X1"/>
    <property type="match status" value="1"/>
</dbReference>
<dbReference type="InterPro" id="IPR001609">
    <property type="entry name" value="Myosin_head_motor_dom-like"/>
</dbReference>
<evidence type="ECO:0000256" key="1">
    <source>
        <dbReference type="ARBA" id="ARBA00008314"/>
    </source>
</evidence>
<protein>
    <submittedName>
        <fullName evidence="12">Unconventional myosin-Ib</fullName>
    </submittedName>
</protein>
<evidence type="ECO:0000256" key="6">
    <source>
        <dbReference type="ARBA" id="ARBA00023175"/>
    </source>
</evidence>
<evidence type="ECO:0000259" key="11">
    <source>
        <dbReference type="PROSITE" id="PS51757"/>
    </source>
</evidence>
<accession>A0A6A4XG11</accession>
<dbReference type="GO" id="GO:0005886">
    <property type="term" value="C:plasma membrane"/>
    <property type="evidence" value="ECO:0007669"/>
    <property type="project" value="TreeGrafter"/>
</dbReference>
<dbReference type="Gene3D" id="3.40.850.10">
    <property type="entry name" value="Kinesin motor domain"/>
    <property type="match status" value="1"/>
</dbReference>